<dbReference type="Proteomes" id="UP000582090">
    <property type="component" value="Unassembled WGS sequence"/>
</dbReference>
<dbReference type="AlphaFoldDB" id="A0A7W6CTN7"/>
<name>A0A7W6CTN7_9HYPH</name>
<reference evidence="1 2" key="1">
    <citation type="submission" date="2020-08" db="EMBL/GenBank/DDBJ databases">
        <title>Genomic Encyclopedia of Type Strains, Phase IV (KMG-IV): sequencing the most valuable type-strain genomes for metagenomic binning, comparative biology and taxonomic classification.</title>
        <authorList>
            <person name="Goeker M."/>
        </authorList>
    </citation>
    <scope>NUCLEOTIDE SEQUENCE [LARGE SCALE GENOMIC DNA]</scope>
    <source>
        <strain evidence="1 2">DSM 26575</strain>
    </source>
</reference>
<dbReference type="EMBL" id="JACIDW010000002">
    <property type="protein sequence ID" value="MBB3963515.1"/>
    <property type="molecule type" value="Genomic_DNA"/>
</dbReference>
<evidence type="ECO:0000313" key="1">
    <source>
        <dbReference type="EMBL" id="MBB3963515.1"/>
    </source>
</evidence>
<evidence type="ECO:0000313" key="2">
    <source>
        <dbReference type="Proteomes" id="UP000582090"/>
    </source>
</evidence>
<proteinExistence type="predicted"/>
<protein>
    <submittedName>
        <fullName evidence="1">Uncharacterized protein</fullName>
    </submittedName>
</protein>
<gene>
    <name evidence="1" type="ORF">GGQ67_001140</name>
</gene>
<organism evidence="1 2">
    <name type="scientific">Rhizobium metallidurans</name>
    <dbReference type="NCBI Taxonomy" id="1265931"/>
    <lineage>
        <taxon>Bacteria</taxon>
        <taxon>Pseudomonadati</taxon>
        <taxon>Pseudomonadota</taxon>
        <taxon>Alphaproteobacteria</taxon>
        <taxon>Hyphomicrobiales</taxon>
        <taxon>Rhizobiaceae</taxon>
        <taxon>Rhizobium/Agrobacterium group</taxon>
        <taxon>Rhizobium</taxon>
    </lineage>
</organism>
<accession>A0A7W6CTN7</accession>
<dbReference type="RefSeq" id="WP_183899221.1">
    <property type="nucleotide sequence ID" value="NZ_JACIDW010000002.1"/>
</dbReference>
<comment type="caution">
    <text evidence="1">The sequence shown here is derived from an EMBL/GenBank/DDBJ whole genome shotgun (WGS) entry which is preliminary data.</text>
</comment>
<keyword evidence="2" id="KW-1185">Reference proteome</keyword>
<sequence>MDNRTKARLANWSAQDYERKIVSAFQEEGYDIVEFDGARFARVTAIDEDGASTLAEVNLTKVAIGMARATS</sequence>